<evidence type="ECO:0000256" key="1">
    <source>
        <dbReference type="ARBA" id="ARBA00004718"/>
    </source>
</evidence>
<name>A0ABR3BFQ0_PHYBL</name>
<evidence type="ECO:0000256" key="7">
    <source>
        <dbReference type="ARBA" id="ARBA00022833"/>
    </source>
</evidence>
<evidence type="ECO:0000313" key="13">
    <source>
        <dbReference type="Proteomes" id="UP001448207"/>
    </source>
</evidence>
<proteinExistence type="inferred from homology"/>
<accession>A0ABR3BFQ0</accession>
<reference evidence="12 13" key="1">
    <citation type="submission" date="2024-04" db="EMBL/GenBank/DDBJ databases">
        <title>Symmetric and asymmetric DNA N6-adenine methylation regulates different biological responses in Mucorales.</title>
        <authorList>
            <consortium name="Lawrence Berkeley National Laboratory"/>
            <person name="Lax C."/>
            <person name="Mondo S.J."/>
            <person name="Osorio-Concepcion M."/>
            <person name="Muszewska A."/>
            <person name="Corrochano-Luque M."/>
            <person name="Gutierrez G."/>
            <person name="Riley R."/>
            <person name="Lipzen A."/>
            <person name="Guo J."/>
            <person name="Hundley H."/>
            <person name="Amirebrahimi M."/>
            <person name="Ng V."/>
            <person name="Lorenzo-Gutierrez D."/>
            <person name="Binder U."/>
            <person name="Yang J."/>
            <person name="Song Y."/>
            <person name="Canovas D."/>
            <person name="Navarro E."/>
            <person name="Freitag M."/>
            <person name="Gabaldon T."/>
            <person name="Grigoriev I.V."/>
            <person name="Corrochano L.M."/>
            <person name="Nicolas F.E."/>
            <person name="Garre V."/>
        </authorList>
    </citation>
    <scope>NUCLEOTIDE SEQUENCE [LARGE SCALE GENOMIC DNA]</scope>
    <source>
        <strain evidence="12 13">L51</strain>
    </source>
</reference>
<keyword evidence="7" id="KW-0862">Zinc</keyword>
<comment type="pathway">
    <text evidence="1">Protein modification; protein sumoylation.</text>
</comment>
<dbReference type="InterPro" id="IPR023321">
    <property type="entry name" value="PINIT"/>
</dbReference>
<keyword evidence="3" id="KW-0808">Transferase</keyword>
<feature type="compositionally biased region" description="Low complexity" evidence="9">
    <location>
        <begin position="555"/>
        <end position="591"/>
    </location>
</feature>
<evidence type="ECO:0000256" key="8">
    <source>
        <dbReference type="PROSITE-ProRule" id="PRU00452"/>
    </source>
</evidence>
<keyword evidence="4" id="KW-0479">Metal-binding</keyword>
<gene>
    <name evidence="12" type="ORF">J3Q64DRAFT_1844825</name>
</gene>
<dbReference type="Pfam" id="PF02891">
    <property type="entry name" value="zf-MIZ"/>
    <property type="match status" value="1"/>
</dbReference>
<dbReference type="Gene3D" id="3.30.40.10">
    <property type="entry name" value="Zinc/RING finger domain, C3HC4 (zinc finger)"/>
    <property type="match status" value="1"/>
</dbReference>
<feature type="compositionally biased region" description="Polar residues" evidence="9">
    <location>
        <begin position="519"/>
        <end position="529"/>
    </location>
</feature>
<dbReference type="Proteomes" id="UP001448207">
    <property type="component" value="Unassembled WGS sequence"/>
</dbReference>
<dbReference type="Pfam" id="PF14324">
    <property type="entry name" value="PINIT"/>
    <property type="match status" value="1"/>
</dbReference>
<evidence type="ECO:0000259" key="11">
    <source>
        <dbReference type="PROSITE" id="PS51466"/>
    </source>
</evidence>
<comment type="caution">
    <text evidence="12">The sequence shown here is derived from an EMBL/GenBank/DDBJ whole genome shotgun (WGS) entry which is preliminary data.</text>
</comment>
<evidence type="ECO:0000256" key="3">
    <source>
        <dbReference type="ARBA" id="ARBA00022679"/>
    </source>
</evidence>
<keyword evidence="5 8" id="KW-0863">Zinc-finger</keyword>
<feature type="compositionally biased region" description="Polar residues" evidence="9">
    <location>
        <begin position="653"/>
        <end position="670"/>
    </location>
</feature>
<comment type="similarity">
    <text evidence="2">Belongs to the PIAS family.</text>
</comment>
<evidence type="ECO:0000313" key="12">
    <source>
        <dbReference type="EMBL" id="KAL0097536.1"/>
    </source>
</evidence>
<feature type="compositionally biased region" description="Acidic residues" evidence="9">
    <location>
        <begin position="504"/>
        <end position="518"/>
    </location>
</feature>
<keyword evidence="13" id="KW-1185">Reference proteome</keyword>
<evidence type="ECO:0000256" key="9">
    <source>
        <dbReference type="SAM" id="MobiDB-lite"/>
    </source>
</evidence>
<dbReference type="InterPro" id="IPR013083">
    <property type="entry name" value="Znf_RING/FYVE/PHD"/>
</dbReference>
<evidence type="ECO:0000259" key="10">
    <source>
        <dbReference type="PROSITE" id="PS51044"/>
    </source>
</evidence>
<feature type="compositionally biased region" description="Basic and acidic residues" evidence="9">
    <location>
        <begin position="671"/>
        <end position="685"/>
    </location>
</feature>
<protein>
    <submittedName>
        <fullName evidence="12">MIZ-type zinc finger transcription factor</fullName>
    </submittedName>
</protein>
<feature type="domain" description="PINIT" evidence="11">
    <location>
        <begin position="208"/>
        <end position="370"/>
    </location>
</feature>
<sequence length="711" mass="79826">MVESNTLLYDTLGSLRVPDLKSIINMVNDKFNHTISTKGRKDEIVLRLSEHLPELVEKCDKAEAKYVIDFMNTAANKKLAWTYSQGSFKLLEDTTPEEQERVAEEDTLTQPTLPQSVPNSADGPWPKRRRLQDQDQSQQLNERESQLQFNQAQLLHETQQNDLTRQHHLLQEQSQQQPNPNQLAEYMIKTPQVSMSDPNNMHQSSTSQGFPSQYRTDNPMLINTKPNSFYRRISTLTHTVSCPVTPENGRGSKHLNFKLSLQQVEKLKLPRPYDGRSIFQVRMFCIAAPDPDQTDPTAESLIEFPPMCELRINGHIIEGSSLRGLKNKPGTVHAPDVTPWIKPFHLNKVELLFANTTKRYLACMEFVERSTVNALVEDLTVNFTMSKETVLENFKNTNSDTDIVITYATLTTRCPIGFSRIGIPCRSIACQHLQCYDLTTFLSMNEQTPTWKCPVCSCSISSHRELFIDGHFSDILSRVGKRIESIQIDSNGEMKEGSGGGNSSEDDGEDCADYDSDDNPITSASPQTNLRKENNPANPSPAILCIDSDSDNDNDNSNNNVNSNINSSSSNNNSNSNNSSSSSSSSNINNNGDKDKGKGKDNIKVKDNDKSECECECQSKSKSKSKENEDVNRNDKEKEKGDDVKAQPKPLKSNPSCSSAGSHVTSNYNHQDQKSRSLRRTEKNKNRPLVIDLTTDSEEEDDEDKKVIVKT</sequence>
<dbReference type="EMBL" id="JBCLYO010000001">
    <property type="protein sequence ID" value="KAL0097536.1"/>
    <property type="molecule type" value="Genomic_DNA"/>
</dbReference>
<organism evidence="12 13">
    <name type="scientific">Phycomyces blakesleeanus</name>
    <dbReference type="NCBI Taxonomy" id="4837"/>
    <lineage>
        <taxon>Eukaryota</taxon>
        <taxon>Fungi</taxon>
        <taxon>Fungi incertae sedis</taxon>
        <taxon>Mucoromycota</taxon>
        <taxon>Mucoromycotina</taxon>
        <taxon>Mucoromycetes</taxon>
        <taxon>Mucorales</taxon>
        <taxon>Phycomycetaceae</taxon>
        <taxon>Phycomyces</taxon>
    </lineage>
</organism>
<feature type="region of interest" description="Disordered" evidence="9">
    <location>
        <begin position="92"/>
        <end position="146"/>
    </location>
</feature>
<feature type="compositionally biased region" description="Basic and acidic residues" evidence="9">
    <location>
        <begin position="592"/>
        <end position="646"/>
    </location>
</feature>
<dbReference type="PANTHER" id="PTHR10782:SF4">
    <property type="entry name" value="TONALLI, ISOFORM E"/>
    <property type="match status" value="1"/>
</dbReference>
<evidence type="ECO:0000256" key="2">
    <source>
        <dbReference type="ARBA" id="ARBA00005383"/>
    </source>
</evidence>
<dbReference type="PROSITE" id="PS51466">
    <property type="entry name" value="PINIT"/>
    <property type="match status" value="1"/>
</dbReference>
<feature type="domain" description="SP-RING-type" evidence="10">
    <location>
        <begin position="399"/>
        <end position="485"/>
    </location>
</feature>
<evidence type="ECO:0000256" key="6">
    <source>
        <dbReference type="ARBA" id="ARBA00022786"/>
    </source>
</evidence>
<evidence type="ECO:0000256" key="4">
    <source>
        <dbReference type="ARBA" id="ARBA00022723"/>
    </source>
</evidence>
<feature type="compositionally biased region" description="Polar residues" evidence="9">
    <location>
        <begin position="108"/>
        <end position="119"/>
    </location>
</feature>
<dbReference type="InterPro" id="IPR004181">
    <property type="entry name" value="Znf_MIZ"/>
</dbReference>
<dbReference type="PANTHER" id="PTHR10782">
    <property type="entry name" value="ZINC FINGER MIZ DOMAIN-CONTAINING PROTEIN"/>
    <property type="match status" value="1"/>
</dbReference>
<evidence type="ECO:0000256" key="5">
    <source>
        <dbReference type="ARBA" id="ARBA00022771"/>
    </source>
</evidence>
<keyword evidence="6" id="KW-0833">Ubl conjugation pathway</keyword>
<dbReference type="PROSITE" id="PS51044">
    <property type="entry name" value="ZF_SP_RING"/>
    <property type="match status" value="1"/>
</dbReference>
<dbReference type="InterPro" id="IPR038654">
    <property type="entry name" value="PINIT_sf"/>
</dbReference>
<dbReference type="Gene3D" id="2.60.120.780">
    <property type="entry name" value="PINIT domain"/>
    <property type="match status" value="1"/>
</dbReference>
<feature type="region of interest" description="Disordered" evidence="9">
    <location>
        <begin position="487"/>
        <end position="711"/>
    </location>
</feature>